<evidence type="ECO:0000313" key="2">
    <source>
        <dbReference type="Proteomes" id="UP001164392"/>
    </source>
</evidence>
<sequence length="107" mass="11225">MDRQPPAGDDPGCGLSEAAAAFGQFGGDGNTCSTGRCDLRPHREPLRFAFAESRGRLERPASSHVASASAGLGMDLVERYRLGTAAAGSDRLYQRHHRRGAGSVAGL</sequence>
<gene>
    <name evidence="1" type="ORF">NG824_00815</name>
</gene>
<dbReference type="RefSeq" id="WP_267093259.1">
    <property type="nucleotide sequence ID" value="NZ_CP099534.1"/>
</dbReference>
<dbReference type="EMBL" id="CP099534">
    <property type="protein sequence ID" value="UYK89039.1"/>
    <property type="molecule type" value="Genomic_DNA"/>
</dbReference>
<protein>
    <submittedName>
        <fullName evidence="1">Uncharacterized protein</fullName>
    </submittedName>
</protein>
<reference evidence="1" key="1">
    <citation type="submission" date="2022-06" db="EMBL/GenBank/DDBJ databases">
        <title>Dynamics of rice microbiomes reveals core vertical transmitted seed endophytes.</title>
        <authorList>
            <person name="Liao K."/>
            <person name="Zhang X."/>
        </authorList>
    </citation>
    <scope>NUCLEOTIDE SEQUENCE</scope>
    <source>
        <strain evidence="1">JR3-14</strain>
    </source>
</reference>
<dbReference type="Proteomes" id="UP001164392">
    <property type="component" value="Chromosome"/>
</dbReference>
<organism evidence="1 2">
    <name type="scientific">Xanthomonas sacchari</name>
    <dbReference type="NCBI Taxonomy" id="56458"/>
    <lineage>
        <taxon>Bacteria</taxon>
        <taxon>Pseudomonadati</taxon>
        <taxon>Pseudomonadota</taxon>
        <taxon>Gammaproteobacteria</taxon>
        <taxon>Lysobacterales</taxon>
        <taxon>Lysobacteraceae</taxon>
        <taxon>Xanthomonas</taxon>
    </lineage>
</organism>
<evidence type="ECO:0000313" key="1">
    <source>
        <dbReference type="EMBL" id="UYK89039.1"/>
    </source>
</evidence>
<proteinExistence type="predicted"/>
<accession>A0AA46Y924</accession>
<dbReference type="AlphaFoldDB" id="A0AA46Y924"/>
<name>A0AA46Y924_9XANT</name>